<feature type="coiled-coil region" evidence="4">
    <location>
        <begin position="431"/>
        <end position="507"/>
    </location>
</feature>
<comment type="caution">
    <text evidence="6">The sequence shown here is derived from an EMBL/GenBank/DDBJ whole genome shotgun (WGS) entry which is preliminary data.</text>
</comment>
<dbReference type="EMBL" id="MU580030">
    <property type="protein sequence ID" value="KAI5608899.1"/>
    <property type="molecule type" value="Genomic_DNA"/>
</dbReference>
<feature type="coiled-coil region" evidence="4">
    <location>
        <begin position="1145"/>
        <end position="1172"/>
    </location>
</feature>
<dbReference type="PANTHER" id="PTHR18875:SF8">
    <property type="entry name" value="COILED-COIL DOMAIN-CONTAINING PROTEIN 18"/>
    <property type="match status" value="1"/>
</dbReference>
<accession>A0AAD5A2U4</accession>
<sequence length="1314" mass="150503">MCNSDRELVKDVLSLRNQLRTTERNLQALGEQLSQSENDSITEQENACESDGYPGHVTTEDLHKPCFVKASSYPPGRSSTPKPACVFPQTPSDTDMQNEVGLLRRKLSMVREENSSLVLENRQLISDLENAQLEIASSRSKMRALGSTIGAKTSSVSIMNEQILDLEAQVEAQATALREAELKRAASEQSALQCSRTVDKLKEDLNALRSELCDGTRQWKRTEQQRNQALRNAERISVAFKEYKADVAEKLKKVMENEGKLKASLVECDREREDLEKRCTELERDMERTSHNLSKELKEVRVRAEALSTERQELQGRVQWASEQLSRLQKELGQKETQLEEMEGLRREREDLRLLTACQEQRLVQTRSEVEQARAELASLENVLDMLHLRENRDGEFCVNPCILPSLTFTSITENLQHKPGERYQKLLVALQSLEKEKARQASSTQNLQERLSRAQNEISSLQTSITQRASHYQQLHNQLLDKAAQATTLEKELKKKNSRVVVLEKQLQEKSSAYSQAAIKTSQLEQEIMEKDSSIHHYQSLLKKKQREHQQALETSKMAEAHRCTELEDRMEVLQLSLAQSQAEVTEFKRTMSQIQSEKQEVEHQAVLLQASVDQLTQEIEMQEKRSEEAGRAFEERAFESASKMKLMESELSCCKEELREGLQQIQKVKQQYEKQLELKNSELSVLQEALRSRALACSSSSEENLQLQRSMQRQQAMLQESTSRIAQLEDCQSHLQNQVSQLEQDLERERTTSSQQLRRNQAEVEDAKQEVQKKDRQNAELSASIMKLSSEMNACREELTEMEKELLQLRRDSNAKATQLSEMEETLQETRGMLDKKSDMVLDLEEKLHRSEMDRRNSLQKAHLLEEQLSTVRGELTDTLGHLEELRDVLQRTQLTADQRHNTIQQLTAELRESQRELEERNHEVLDMDTALKERQGELQQRAEVLGHLDVVIKEHKLEMERKVEHLQGVLEKTERKLREKDEQVGFLTERLDLVKTQLQGKEDLEKSTLELGQQLRVCREQLQKSAQDLRDAHSRCDALSAQLDNVTHRKETDVQQLHEQLRVVEKRRLQGEATVTELQQELEQQKAEHSREVSALQQTRGQLLKVSDQISLSLRSSEEQLEKSRSDAEVLHTQLRSTQQLLQHANEALLIKESEIARLQAKISSLERASELRSSTLHHDSSTFPPLSPPLKDPSPCFPAPLSDPLGRSSISRTSWTEASSDTSLELSESLKASVKAALKPQSSPPSSWQGLHPELSSSSDMTFNPLTYMLDAEEPEEPDMDSLSGMLRFVNQTLALQEQHSDTHMQGSTH</sequence>
<evidence type="ECO:0000256" key="4">
    <source>
        <dbReference type="SAM" id="Coils"/>
    </source>
</evidence>
<feature type="coiled-coil region" evidence="4">
    <location>
        <begin position="114"/>
        <end position="211"/>
    </location>
</feature>
<dbReference type="GO" id="GO:0005737">
    <property type="term" value="C:cytoplasm"/>
    <property type="evidence" value="ECO:0007669"/>
    <property type="project" value="UniProtKB-SubCell"/>
</dbReference>
<feature type="non-terminal residue" evidence="6">
    <location>
        <position position="1314"/>
    </location>
</feature>
<feature type="region of interest" description="Disordered" evidence="5">
    <location>
        <begin position="30"/>
        <end position="54"/>
    </location>
</feature>
<name>A0AAD5A2U4_SILAS</name>
<dbReference type="Proteomes" id="UP001205998">
    <property type="component" value="Unassembled WGS sequence"/>
</dbReference>
<evidence type="ECO:0000256" key="1">
    <source>
        <dbReference type="ARBA" id="ARBA00004496"/>
    </source>
</evidence>
<evidence type="ECO:0000313" key="7">
    <source>
        <dbReference type="Proteomes" id="UP001205998"/>
    </source>
</evidence>
<organism evidence="6 7">
    <name type="scientific">Silurus asotus</name>
    <name type="common">Amur catfish</name>
    <name type="synonym">Parasilurus asotus</name>
    <dbReference type="NCBI Taxonomy" id="30991"/>
    <lineage>
        <taxon>Eukaryota</taxon>
        <taxon>Metazoa</taxon>
        <taxon>Chordata</taxon>
        <taxon>Craniata</taxon>
        <taxon>Vertebrata</taxon>
        <taxon>Euteleostomi</taxon>
        <taxon>Actinopterygii</taxon>
        <taxon>Neopterygii</taxon>
        <taxon>Teleostei</taxon>
        <taxon>Ostariophysi</taxon>
        <taxon>Siluriformes</taxon>
        <taxon>Siluridae</taxon>
        <taxon>Silurus</taxon>
    </lineage>
</organism>
<feature type="region of interest" description="Disordered" evidence="5">
    <location>
        <begin position="749"/>
        <end position="780"/>
    </location>
</feature>
<feature type="coiled-coil region" evidence="4">
    <location>
        <begin position="1071"/>
        <end position="1102"/>
    </location>
</feature>
<reference evidence="6" key="1">
    <citation type="submission" date="2018-07" db="EMBL/GenBank/DDBJ databases">
        <title>Comparative genomics of catfishes provides insights into carnivory and benthic adaptation.</title>
        <authorList>
            <person name="Zhang Y."/>
            <person name="Wang D."/>
            <person name="Peng Z."/>
            <person name="Zheng S."/>
            <person name="Shao F."/>
            <person name="Tao W."/>
        </authorList>
    </citation>
    <scope>NUCLEOTIDE SEQUENCE</scope>
    <source>
        <strain evidence="6">Chongqing</strain>
    </source>
</reference>
<feature type="compositionally biased region" description="Pro residues" evidence="5">
    <location>
        <begin position="1189"/>
        <end position="1202"/>
    </location>
</feature>
<keyword evidence="7" id="KW-1185">Reference proteome</keyword>
<protein>
    <submittedName>
        <fullName evidence="6">Coiled-coil domain-containing protein 18</fullName>
    </submittedName>
</protein>
<proteinExistence type="predicted"/>
<feature type="coiled-coil region" evidence="4">
    <location>
        <begin position="899"/>
        <end position="926"/>
    </location>
</feature>
<feature type="compositionally biased region" description="Polar residues" evidence="5">
    <location>
        <begin position="1244"/>
        <end position="1266"/>
    </location>
</feature>
<keyword evidence="2" id="KW-0963">Cytoplasm</keyword>
<comment type="subcellular location">
    <subcellularLocation>
        <location evidence="1">Cytoplasm</location>
    </subcellularLocation>
</comment>
<dbReference type="PANTHER" id="PTHR18875">
    <property type="entry name" value="SARCOMA ANTIGEN NY-SAR-24/CYTOSKELETAL PROTEIN SOJO"/>
    <property type="match status" value="1"/>
</dbReference>
<feature type="region of interest" description="Disordered" evidence="5">
    <location>
        <begin position="72"/>
        <end position="93"/>
    </location>
</feature>
<evidence type="ECO:0000256" key="3">
    <source>
        <dbReference type="ARBA" id="ARBA00023054"/>
    </source>
</evidence>
<feature type="region of interest" description="Disordered" evidence="5">
    <location>
        <begin position="1241"/>
        <end position="1266"/>
    </location>
</feature>
<evidence type="ECO:0000256" key="5">
    <source>
        <dbReference type="SAM" id="MobiDB-lite"/>
    </source>
</evidence>
<feature type="compositionally biased region" description="Basic and acidic residues" evidence="5">
    <location>
        <begin position="762"/>
        <end position="780"/>
    </location>
</feature>
<evidence type="ECO:0000313" key="6">
    <source>
        <dbReference type="EMBL" id="KAI5608899.1"/>
    </source>
</evidence>
<evidence type="ECO:0000256" key="2">
    <source>
        <dbReference type="ARBA" id="ARBA00022490"/>
    </source>
</evidence>
<keyword evidence="3 4" id="KW-0175">Coiled coil</keyword>
<gene>
    <name evidence="6" type="ORF">C0J50_6468</name>
</gene>
<feature type="region of interest" description="Disordered" evidence="5">
    <location>
        <begin position="1180"/>
        <end position="1225"/>
    </location>
</feature>
<feature type="coiled-coil region" evidence="4">
    <location>
        <begin position="959"/>
        <end position="993"/>
    </location>
</feature>
<feature type="coiled-coil region" evidence="4">
    <location>
        <begin position="265"/>
        <end position="390"/>
    </location>
</feature>